<evidence type="ECO:0000313" key="2">
    <source>
        <dbReference type="EMBL" id="GFN86579.1"/>
    </source>
</evidence>
<name>A0AAV3YUR9_9GAST</name>
<comment type="caution">
    <text evidence="2">The sequence shown here is derived from an EMBL/GenBank/DDBJ whole genome shotgun (WGS) entry which is preliminary data.</text>
</comment>
<gene>
    <name evidence="2" type="ORF">PoB_001308500</name>
</gene>
<evidence type="ECO:0000256" key="1">
    <source>
        <dbReference type="SAM" id="MobiDB-lite"/>
    </source>
</evidence>
<feature type="region of interest" description="Disordered" evidence="1">
    <location>
        <begin position="42"/>
        <end position="64"/>
    </location>
</feature>
<sequence length="116" mass="13365">MQIVRKWVDNVRSFGHTSEIPPSCSSPFVLTMSNNQSACSLEQSSLTRSHSESKVAKAETEATTQRNDLSKRIVIKSMVIQKKPKRKQSKGDKRIKYICENSWNIQRKRKPIEIFL</sequence>
<proteinExistence type="predicted"/>
<protein>
    <submittedName>
        <fullName evidence="2">Uncharacterized protein</fullName>
    </submittedName>
</protein>
<accession>A0AAV3YUR9</accession>
<evidence type="ECO:0000313" key="3">
    <source>
        <dbReference type="Proteomes" id="UP000735302"/>
    </source>
</evidence>
<dbReference type="EMBL" id="BLXT01001549">
    <property type="protein sequence ID" value="GFN86579.1"/>
    <property type="molecule type" value="Genomic_DNA"/>
</dbReference>
<keyword evidence="3" id="KW-1185">Reference proteome</keyword>
<dbReference type="AlphaFoldDB" id="A0AAV3YUR9"/>
<organism evidence="2 3">
    <name type="scientific">Plakobranchus ocellatus</name>
    <dbReference type="NCBI Taxonomy" id="259542"/>
    <lineage>
        <taxon>Eukaryota</taxon>
        <taxon>Metazoa</taxon>
        <taxon>Spiralia</taxon>
        <taxon>Lophotrochozoa</taxon>
        <taxon>Mollusca</taxon>
        <taxon>Gastropoda</taxon>
        <taxon>Heterobranchia</taxon>
        <taxon>Euthyneura</taxon>
        <taxon>Panpulmonata</taxon>
        <taxon>Sacoglossa</taxon>
        <taxon>Placobranchoidea</taxon>
        <taxon>Plakobranchidae</taxon>
        <taxon>Plakobranchus</taxon>
    </lineage>
</organism>
<dbReference type="Proteomes" id="UP000735302">
    <property type="component" value="Unassembled WGS sequence"/>
</dbReference>
<feature type="compositionally biased region" description="Basic and acidic residues" evidence="1">
    <location>
        <begin position="49"/>
        <end position="60"/>
    </location>
</feature>
<reference evidence="2 3" key="1">
    <citation type="journal article" date="2021" name="Elife">
        <title>Chloroplast acquisition without the gene transfer in kleptoplastic sea slugs, Plakobranchus ocellatus.</title>
        <authorList>
            <person name="Maeda T."/>
            <person name="Takahashi S."/>
            <person name="Yoshida T."/>
            <person name="Shimamura S."/>
            <person name="Takaki Y."/>
            <person name="Nagai Y."/>
            <person name="Toyoda A."/>
            <person name="Suzuki Y."/>
            <person name="Arimoto A."/>
            <person name="Ishii H."/>
            <person name="Satoh N."/>
            <person name="Nishiyama T."/>
            <person name="Hasebe M."/>
            <person name="Maruyama T."/>
            <person name="Minagawa J."/>
            <person name="Obokata J."/>
            <person name="Shigenobu S."/>
        </authorList>
    </citation>
    <scope>NUCLEOTIDE SEQUENCE [LARGE SCALE GENOMIC DNA]</scope>
</reference>